<proteinExistence type="predicted"/>
<evidence type="ECO:0000313" key="2">
    <source>
        <dbReference type="EMBL" id="SFZ94306.1"/>
    </source>
</evidence>
<protein>
    <submittedName>
        <fullName evidence="2">Uncharacterized protein</fullName>
    </submittedName>
</protein>
<accession>A0A1K2IPX5</accession>
<keyword evidence="1" id="KW-0732">Signal</keyword>
<feature type="signal peptide" evidence="1">
    <location>
        <begin position="1"/>
        <end position="21"/>
    </location>
</feature>
<sequence length="376" mass="43748">MFRLRKYLVFFFLIHSFVVLSQESDYHIVNLLPIENDTIEDVNFYVSKIIDNRVYKDNLGIAQKGVFNRKVLSKFDKPFEEELMEYFNVVFPPDSKKEPLVIRVNQLLISEKTGAFKETGKAIANLDVLSFKDDVYYFLESFSGYAEKNSADVTGKHDNRIRQVLKNCLMDFNDIDYKTKPKRPISIEVTSIPVVLNEPLNKGFFTSFSELYANEPFEDSLIKFKDNSHRSNKLFLEDRSHKRTLYYAYSDGENIYLNASNYSGEKHFVKTELIDKYLLFNDAFINQDKATGMSLAFGVLGLLVSNTQSNVLLDLYNGQYYILDNFKIRLLLKNDYPELYKEYKKNSNDVNLLKSILEQLYKGGQSGKIEQILKEP</sequence>
<name>A0A1K2IPX5_9FLAO</name>
<evidence type="ECO:0000313" key="3">
    <source>
        <dbReference type="Proteomes" id="UP000182544"/>
    </source>
</evidence>
<feature type="chain" id="PRO_5013131816" evidence="1">
    <location>
        <begin position="22"/>
        <end position="376"/>
    </location>
</feature>
<evidence type="ECO:0000256" key="1">
    <source>
        <dbReference type="SAM" id="SignalP"/>
    </source>
</evidence>
<dbReference type="Proteomes" id="UP000182544">
    <property type="component" value="Unassembled WGS sequence"/>
</dbReference>
<dbReference type="STRING" id="369401.SAMN05428642_10460"/>
<dbReference type="OrthoDB" id="1428860at2"/>
<organism evidence="2 3">
    <name type="scientific">Flaviramulus basaltis</name>
    <dbReference type="NCBI Taxonomy" id="369401"/>
    <lineage>
        <taxon>Bacteria</taxon>
        <taxon>Pseudomonadati</taxon>
        <taxon>Bacteroidota</taxon>
        <taxon>Flavobacteriia</taxon>
        <taxon>Flavobacteriales</taxon>
        <taxon>Flavobacteriaceae</taxon>
        <taxon>Flaviramulus</taxon>
    </lineage>
</organism>
<dbReference type="RefSeq" id="WP_143144328.1">
    <property type="nucleotide sequence ID" value="NZ_FPKV01000004.1"/>
</dbReference>
<dbReference type="AlphaFoldDB" id="A0A1K2IPX5"/>
<keyword evidence="3" id="KW-1185">Reference proteome</keyword>
<dbReference type="EMBL" id="FPKV01000004">
    <property type="protein sequence ID" value="SFZ94306.1"/>
    <property type="molecule type" value="Genomic_DNA"/>
</dbReference>
<gene>
    <name evidence="2" type="ORF">SAMN05428642_10460</name>
</gene>
<reference evidence="2 3" key="1">
    <citation type="submission" date="2016-10" db="EMBL/GenBank/DDBJ databases">
        <authorList>
            <person name="de Groot N.N."/>
        </authorList>
    </citation>
    <scope>NUCLEOTIDE SEQUENCE [LARGE SCALE GENOMIC DNA]</scope>
    <source>
        <strain evidence="2 3">DSM 18180</strain>
    </source>
</reference>